<dbReference type="InterPro" id="IPR029068">
    <property type="entry name" value="Glyas_Bleomycin-R_OHBP_Dase"/>
</dbReference>
<proteinExistence type="predicted"/>
<dbReference type="Proteomes" id="UP001500689">
    <property type="component" value="Unassembled WGS sequence"/>
</dbReference>
<dbReference type="Gene3D" id="3.10.180.10">
    <property type="entry name" value="2,3-Dihydroxybiphenyl 1,2-Dioxygenase, domain 1"/>
    <property type="match status" value="1"/>
</dbReference>
<reference evidence="4" key="1">
    <citation type="journal article" date="2019" name="Int. J. Syst. Evol. Microbiol.">
        <title>The Global Catalogue of Microorganisms (GCM) 10K type strain sequencing project: providing services to taxonomists for standard genome sequencing and annotation.</title>
        <authorList>
            <consortium name="The Broad Institute Genomics Platform"/>
            <consortium name="The Broad Institute Genome Sequencing Center for Infectious Disease"/>
            <person name="Wu L."/>
            <person name="Ma J."/>
        </authorList>
    </citation>
    <scope>NUCLEOTIDE SEQUENCE [LARGE SCALE GENOMIC DNA]</scope>
    <source>
        <strain evidence="4">JCM 16898</strain>
    </source>
</reference>
<name>A0ABP6WHR3_9PSEU</name>
<gene>
    <name evidence="3" type="ORF">GCM10022222_38640</name>
</gene>
<dbReference type="InterPro" id="IPR004360">
    <property type="entry name" value="Glyas_Fos-R_dOase_dom"/>
</dbReference>
<evidence type="ECO:0000256" key="1">
    <source>
        <dbReference type="ARBA" id="ARBA00022723"/>
    </source>
</evidence>
<keyword evidence="4" id="KW-1185">Reference proteome</keyword>
<dbReference type="EMBL" id="BAAAZN010000007">
    <property type="protein sequence ID" value="GAA3551376.1"/>
    <property type="molecule type" value="Genomic_DNA"/>
</dbReference>
<comment type="caution">
    <text evidence="3">The sequence shown here is derived from an EMBL/GenBank/DDBJ whole genome shotgun (WGS) entry which is preliminary data.</text>
</comment>
<accession>A0ABP6WHR3</accession>
<dbReference type="RefSeq" id="WP_344861651.1">
    <property type="nucleotide sequence ID" value="NZ_BAAAZN010000007.1"/>
</dbReference>
<evidence type="ECO:0000313" key="3">
    <source>
        <dbReference type="EMBL" id="GAA3551376.1"/>
    </source>
</evidence>
<dbReference type="Pfam" id="PF00903">
    <property type="entry name" value="Glyoxalase"/>
    <property type="match status" value="1"/>
</dbReference>
<protein>
    <recommendedName>
        <fullName evidence="2">VOC domain-containing protein</fullName>
    </recommendedName>
</protein>
<dbReference type="PANTHER" id="PTHR43048:SF3">
    <property type="entry name" value="METHYLMALONYL-COA EPIMERASE, MITOCHONDRIAL"/>
    <property type="match status" value="1"/>
</dbReference>
<dbReference type="PROSITE" id="PS51819">
    <property type="entry name" value="VOC"/>
    <property type="match status" value="1"/>
</dbReference>
<organism evidence="3 4">
    <name type="scientific">Amycolatopsis ultiminotia</name>
    <dbReference type="NCBI Taxonomy" id="543629"/>
    <lineage>
        <taxon>Bacteria</taxon>
        <taxon>Bacillati</taxon>
        <taxon>Actinomycetota</taxon>
        <taxon>Actinomycetes</taxon>
        <taxon>Pseudonocardiales</taxon>
        <taxon>Pseudonocardiaceae</taxon>
        <taxon>Amycolatopsis</taxon>
    </lineage>
</organism>
<dbReference type="SUPFAM" id="SSF54593">
    <property type="entry name" value="Glyoxalase/Bleomycin resistance protein/Dihydroxybiphenyl dioxygenase"/>
    <property type="match status" value="1"/>
</dbReference>
<dbReference type="PANTHER" id="PTHR43048">
    <property type="entry name" value="METHYLMALONYL-COA EPIMERASE"/>
    <property type="match status" value="1"/>
</dbReference>
<feature type="domain" description="VOC" evidence="2">
    <location>
        <begin position="19"/>
        <end position="158"/>
    </location>
</feature>
<evidence type="ECO:0000259" key="2">
    <source>
        <dbReference type="PROSITE" id="PS51819"/>
    </source>
</evidence>
<dbReference type="InterPro" id="IPR051785">
    <property type="entry name" value="MMCE/EMCE_epimerase"/>
</dbReference>
<evidence type="ECO:0000313" key="4">
    <source>
        <dbReference type="Proteomes" id="UP001500689"/>
    </source>
</evidence>
<dbReference type="InterPro" id="IPR037523">
    <property type="entry name" value="VOC_core"/>
</dbReference>
<sequence>MTDSGTEASISQPTLVAYGLHHHGVTVTDLDRSVRFYQEAFGAKVEFIVDFGGEGPSRIVRVPGAQMRVASMLLPHGMLELVQYLAPEGRPYDRTAADVGTSHLCLEVEDIERAYQWMQELGVDCRYPPQHVYEGPRAGLSFFYLHDPDGLPIELLQYHKPGHPQSIAACSTSDAGATAAETVQDGQA</sequence>
<keyword evidence="1" id="KW-0479">Metal-binding</keyword>